<protein>
    <submittedName>
        <fullName evidence="8">TolC family protein</fullName>
    </submittedName>
</protein>
<evidence type="ECO:0000313" key="8">
    <source>
        <dbReference type="EMBL" id="MDZ8118925.1"/>
    </source>
</evidence>
<dbReference type="InterPro" id="IPR003423">
    <property type="entry name" value="OMP_efflux"/>
</dbReference>
<evidence type="ECO:0000256" key="6">
    <source>
        <dbReference type="ARBA" id="ARBA00023136"/>
    </source>
</evidence>
<evidence type="ECO:0000256" key="4">
    <source>
        <dbReference type="ARBA" id="ARBA00022452"/>
    </source>
</evidence>
<keyword evidence="4" id="KW-1134">Transmembrane beta strand</keyword>
<keyword evidence="3" id="KW-0813">Transport</keyword>
<evidence type="ECO:0000256" key="2">
    <source>
        <dbReference type="ARBA" id="ARBA00007613"/>
    </source>
</evidence>
<sequence>MKKIWILTAMLAAAGTYGQTNTLLTWEQCLEKAKAHNPDLVSARAAIRELEYGVTSASSGFLPSISARASGTYGQNENSDDWSDTKNSSGTLSLDQDLFSGGGNVARRGRALAQLEIGKEQYRKILSDVEFALRSAYLDVIYAQELIKLTEQIEERRAANVRLIQLRFDGGRENAGSLARTKAQYSQAAYESKEAQRELVYALRNLAAAIGLMKPVDGAAGDLSALSPEELADLEGLMKQTPDYAIAVTQVEAAGQGLKVTRSSRFPQVSFSASAGLGDGSGFERYDANWRIGLSASVPLFTGGQLRSDIAAAKEQIIQTEMDLIDTGNSLMVTLQQRWNDYVNAVENEAVQNELFRAEQLRAEISTAKYKQGLLSYEDWDTIESNLITQGKTHLQRRRAAARAEAGWKNALGLSVWQTIEKGE</sequence>
<evidence type="ECO:0000256" key="5">
    <source>
        <dbReference type="ARBA" id="ARBA00022692"/>
    </source>
</evidence>
<proteinExistence type="inferred from homology"/>
<dbReference type="InterPro" id="IPR051906">
    <property type="entry name" value="TolC-like"/>
</dbReference>
<comment type="caution">
    <text evidence="8">The sequence shown here is derived from an EMBL/GenBank/DDBJ whole genome shotgun (WGS) entry which is preliminary data.</text>
</comment>
<dbReference type="RefSeq" id="WP_322608718.1">
    <property type="nucleotide sequence ID" value="NZ_JARVCO010000010.1"/>
</dbReference>
<organism evidence="8 9">
    <name type="scientific">Pontiella agarivorans</name>
    <dbReference type="NCBI Taxonomy" id="3038953"/>
    <lineage>
        <taxon>Bacteria</taxon>
        <taxon>Pseudomonadati</taxon>
        <taxon>Kiritimatiellota</taxon>
        <taxon>Kiritimatiellia</taxon>
        <taxon>Kiritimatiellales</taxon>
        <taxon>Pontiellaceae</taxon>
        <taxon>Pontiella</taxon>
    </lineage>
</organism>
<name>A0ABU5MXK4_9BACT</name>
<evidence type="ECO:0000313" key="9">
    <source>
        <dbReference type="Proteomes" id="UP001290861"/>
    </source>
</evidence>
<dbReference type="SUPFAM" id="SSF56954">
    <property type="entry name" value="Outer membrane efflux proteins (OEP)"/>
    <property type="match status" value="1"/>
</dbReference>
<dbReference type="PANTHER" id="PTHR30026:SF20">
    <property type="entry name" value="OUTER MEMBRANE PROTEIN TOLC"/>
    <property type="match status" value="1"/>
</dbReference>
<keyword evidence="5" id="KW-0812">Transmembrane</keyword>
<accession>A0ABU5MXK4</accession>
<evidence type="ECO:0000256" key="7">
    <source>
        <dbReference type="ARBA" id="ARBA00023237"/>
    </source>
</evidence>
<dbReference type="EMBL" id="JARVCO010000010">
    <property type="protein sequence ID" value="MDZ8118925.1"/>
    <property type="molecule type" value="Genomic_DNA"/>
</dbReference>
<dbReference type="Pfam" id="PF02321">
    <property type="entry name" value="OEP"/>
    <property type="match status" value="2"/>
</dbReference>
<dbReference type="PANTHER" id="PTHR30026">
    <property type="entry name" value="OUTER MEMBRANE PROTEIN TOLC"/>
    <property type="match status" value="1"/>
</dbReference>
<dbReference type="Gene3D" id="1.20.1600.10">
    <property type="entry name" value="Outer membrane efflux proteins (OEP)"/>
    <property type="match status" value="1"/>
</dbReference>
<evidence type="ECO:0000256" key="1">
    <source>
        <dbReference type="ARBA" id="ARBA00004442"/>
    </source>
</evidence>
<keyword evidence="9" id="KW-1185">Reference proteome</keyword>
<dbReference type="Proteomes" id="UP001290861">
    <property type="component" value="Unassembled WGS sequence"/>
</dbReference>
<keyword evidence="7" id="KW-0998">Cell outer membrane</keyword>
<reference evidence="8 9" key="1">
    <citation type="journal article" date="2024" name="Appl. Environ. Microbiol.">
        <title>Pontiella agarivorans sp. nov., a novel marine anaerobic bacterium capable of degrading macroalgal polysaccharides and fixing nitrogen.</title>
        <authorList>
            <person name="Liu N."/>
            <person name="Kivenson V."/>
            <person name="Peng X."/>
            <person name="Cui Z."/>
            <person name="Lankiewicz T.S."/>
            <person name="Gosselin K.M."/>
            <person name="English C.J."/>
            <person name="Blair E.M."/>
            <person name="O'Malley M.A."/>
            <person name="Valentine D.L."/>
        </authorList>
    </citation>
    <scope>NUCLEOTIDE SEQUENCE [LARGE SCALE GENOMIC DNA]</scope>
    <source>
        <strain evidence="8 9">NLcol2</strain>
    </source>
</reference>
<comment type="subcellular location">
    <subcellularLocation>
        <location evidence="1">Cell outer membrane</location>
    </subcellularLocation>
</comment>
<gene>
    <name evidence="8" type="ORF">P9H32_09825</name>
</gene>
<comment type="similarity">
    <text evidence="2">Belongs to the outer membrane factor (OMF) (TC 1.B.17) family.</text>
</comment>
<evidence type="ECO:0000256" key="3">
    <source>
        <dbReference type="ARBA" id="ARBA00022448"/>
    </source>
</evidence>
<keyword evidence="6" id="KW-0472">Membrane</keyword>